<dbReference type="AlphaFoldDB" id="A0A2G9YSK4"/>
<gene>
    <name evidence="1" type="ORF">COX38_01690</name>
</gene>
<dbReference type="EMBL" id="PCRN01000064">
    <property type="protein sequence ID" value="PIP22240.1"/>
    <property type="molecule type" value="Genomic_DNA"/>
</dbReference>
<organism evidence="1 2">
    <name type="scientific">Candidatus Nealsonbacteria bacterium CG23_combo_of_CG06-09_8_20_14_all_39_25</name>
    <dbReference type="NCBI Taxonomy" id="1974723"/>
    <lineage>
        <taxon>Bacteria</taxon>
        <taxon>Candidatus Nealsoniibacteriota</taxon>
    </lineage>
</organism>
<reference evidence="1 2" key="1">
    <citation type="submission" date="2017-09" db="EMBL/GenBank/DDBJ databases">
        <title>Depth-based differentiation of microbial function through sediment-hosted aquifers and enrichment of novel symbionts in the deep terrestrial subsurface.</title>
        <authorList>
            <person name="Probst A.J."/>
            <person name="Ladd B."/>
            <person name="Jarett J.K."/>
            <person name="Geller-Mcgrath D.E."/>
            <person name="Sieber C.M."/>
            <person name="Emerson J.B."/>
            <person name="Anantharaman K."/>
            <person name="Thomas B.C."/>
            <person name="Malmstrom R."/>
            <person name="Stieglmeier M."/>
            <person name="Klingl A."/>
            <person name="Woyke T."/>
            <person name="Ryan C.M."/>
            <person name="Banfield J.F."/>
        </authorList>
    </citation>
    <scope>NUCLEOTIDE SEQUENCE [LARGE SCALE GENOMIC DNA]</scope>
    <source>
        <strain evidence="1">CG23_combo_of_CG06-09_8_20_14_all_39_25</strain>
    </source>
</reference>
<sequence>MNKNKVGARKKIINFANTGYRKTGIVPSLKEINKEFGVCLRSYFSDGMSGLYKLCGFTFSPKQNKKRFLEKQWRELREFKRKKIIDFVKREYRKSGIVPSARKIDKKLKVSFWSCFPKGMNTLYKLCGFRFSPEQKKRKAIYKGQEKRRGLGSTTKGRKQIIKYFNQQLKKSIRSSRVAIERKFSTSLETYFPKGMRELYQTADIPLTGRLRDRKELKEQILNYIRIKVRQGFYPTYNEISEIFHTNIEGSIRKLYRLAEIEYKRDPNPFLRYKKEKKLADIVSKLFLKLGYKIKSISIGPSKPNGADIIVEDEQRRLIPVEIKAFQKFGKIGQAENSPYIRNEILQLKRYIKLLKAPYGYLVTSTDRKTFKNLPLNIKILFGKDLKQLLLQFKMPKELKDLEWIRNSSISYGKEEIYKKIHDRILRYVKKKLNEGKYVPRHEIFQRFRVNPDSYFPSGTREIYKQLNMDPELISNYRMSRNFDKEKFKKRIITFVKEEIKKGHFPTHKEIQRKFRCLIKLHFPGGIREMAKLAGIKYNRKFASKTPEEKELIRQKIIGYAIQKLRNGFYPGYRDVESKFRINFQYYFNNPEELYQKAGYNGSVKKTWKNSGKLLKNNTIR</sequence>
<dbReference type="Proteomes" id="UP000229054">
    <property type="component" value="Unassembled WGS sequence"/>
</dbReference>
<name>A0A2G9YSK4_9BACT</name>
<comment type="caution">
    <text evidence="1">The sequence shown here is derived from an EMBL/GenBank/DDBJ whole genome shotgun (WGS) entry which is preliminary data.</text>
</comment>
<evidence type="ECO:0000313" key="1">
    <source>
        <dbReference type="EMBL" id="PIP22240.1"/>
    </source>
</evidence>
<protein>
    <submittedName>
        <fullName evidence="1">Uncharacterized protein</fullName>
    </submittedName>
</protein>
<proteinExistence type="predicted"/>
<accession>A0A2G9YSK4</accession>
<evidence type="ECO:0000313" key="2">
    <source>
        <dbReference type="Proteomes" id="UP000229054"/>
    </source>
</evidence>